<dbReference type="AlphaFoldDB" id="A0A1H6F5V3"/>
<organism evidence="1 2">
    <name type="scientific">Candidatus Venteria ishoeyi</name>
    <dbReference type="NCBI Taxonomy" id="1899563"/>
    <lineage>
        <taxon>Bacteria</taxon>
        <taxon>Pseudomonadati</taxon>
        <taxon>Pseudomonadota</taxon>
        <taxon>Gammaproteobacteria</taxon>
        <taxon>Thiotrichales</taxon>
        <taxon>Thiotrichaceae</taxon>
        <taxon>Venteria</taxon>
    </lineage>
</organism>
<name>A0A1H6F5V3_9GAMM</name>
<protein>
    <recommendedName>
        <fullName evidence="3">DUF3127 domain-containing protein</fullName>
    </recommendedName>
</protein>
<dbReference type="Pfam" id="PF11325">
    <property type="entry name" value="DUF3127"/>
    <property type="match status" value="1"/>
</dbReference>
<keyword evidence="2" id="KW-1185">Reference proteome</keyword>
<dbReference type="RefSeq" id="WP_103919440.1">
    <property type="nucleotide sequence ID" value="NZ_FMSV02000324.1"/>
</dbReference>
<dbReference type="OrthoDB" id="598142at2"/>
<dbReference type="EMBL" id="FMSV02000324">
    <property type="protein sequence ID" value="SEH05520.1"/>
    <property type="molecule type" value="Genomic_DNA"/>
</dbReference>
<dbReference type="Proteomes" id="UP000236724">
    <property type="component" value="Unassembled WGS sequence"/>
</dbReference>
<reference evidence="1 2" key="1">
    <citation type="submission" date="2016-10" db="EMBL/GenBank/DDBJ databases">
        <authorList>
            <person name="de Groot N.N."/>
        </authorList>
    </citation>
    <scope>NUCLEOTIDE SEQUENCE [LARGE SCALE GENOMIC DNA]</scope>
    <source>
        <strain evidence="1">MBHS1</strain>
    </source>
</reference>
<sequence>MEITGTIIEIFAEQVIGEKQFKKREFVLKVVENGYEQEIKFQTTQDKTTILNFVKLNDEVKVLFNLGGRRWTKDGKTNWFNSVTAWRIEKVGSDQVVTSTPGTNVDPTQDLPF</sequence>
<evidence type="ECO:0000313" key="1">
    <source>
        <dbReference type="EMBL" id="SEH05520.1"/>
    </source>
</evidence>
<evidence type="ECO:0000313" key="2">
    <source>
        <dbReference type="Proteomes" id="UP000236724"/>
    </source>
</evidence>
<accession>A0A1H6F5V3</accession>
<evidence type="ECO:0008006" key="3">
    <source>
        <dbReference type="Google" id="ProtNLM"/>
    </source>
</evidence>
<gene>
    <name evidence="1" type="ORF">MBHS_01374</name>
</gene>
<dbReference type="InterPro" id="IPR021474">
    <property type="entry name" value="DUF3127"/>
</dbReference>
<proteinExistence type="predicted"/>